<comment type="subcellular location">
    <subcellularLocation>
        <location evidence="1">Membrane</location>
    </subcellularLocation>
</comment>
<keyword evidence="2" id="KW-1134">Transmembrane beta strand</keyword>
<dbReference type="Proteomes" id="UP000184085">
    <property type="component" value="Unassembled WGS sequence"/>
</dbReference>
<dbReference type="Gene3D" id="3.10.20.310">
    <property type="entry name" value="membrane protein fhac"/>
    <property type="match status" value="1"/>
</dbReference>
<evidence type="ECO:0000313" key="9">
    <source>
        <dbReference type="Proteomes" id="UP000184085"/>
    </source>
</evidence>
<organism evidence="8 9">
    <name type="scientific">Donghicola eburneus</name>
    <dbReference type="NCBI Taxonomy" id="393278"/>
    <lineage>
        <taxon>Bacteria</taxon>
        <taxon>Pseudomonadati</taxon>
        <taxon>Pseudomonadota</taxon>
        <taxon>Alphaproteobacteria</taxon>
        <taxon>Rhodobacterales</taxon>
        <taxon>Roseobacteraceae</taxon>
        <taxon>Donghicola</taxon>
    </lineage>
</organism>
<evidence type="ECO:0008006" key="10">
    <source>
        <dbReference type="Google" id="ProtNLM"/>
    </source>
</evidence>
<dbReference type="AlphaFoldDB" id="A0A1M4N5F6"/>
<accession>A0A1M4N5F6</accession>
<dbReference type="InterPro" id="IPR000184">
    <property type="entry name" value="Bac_surfAg_D15"/>
</dbReference>
<protein>
    <recommendedName>
        <fullName evidence="10">Bacterial surface antigen (D15) domain-containing protein</fullName>
    </recommendedName>
</protein>
<keyword evidence="5" id="KW-0732">Signal</keyword>
<dbReference type="Pfam" id="PF01103">
    <property type="entry name" value="Omp85"/>
    <property type="match status" value="1"/>
</dbReference>
<evidence type="ECO:0000256" key="4">
    <source>
        <dbReference type="ARBA" id="ARBA00023136"/>
    </source>
</evidence>
<evidence type="ECO:0000256" key="5">
    <source>
        <dbReference type="SAM" id="SignalP"/>
    </source>
</evidence>
<dbReference type="PANTHER" id="PTHR12815">
    <property type="entry name" value="SORTING AND ASSEMBLY MACHINERY SAMM50 PROTEIN FAMILY MEMBER"/>
    <property type="match status" value="1"/>
</dbReference>
<name>A0A1M4N5F6_9RHOB</name>
<evidence type="ECO:0000259" key="6">
    <source>
        <dbReference type="Pfam" id="PF01103"/>
    </source>
</evidence>
<reference evidence="9" key="1">
    <citation type="submission" date="2016-09" db="EMBL/GenBank/DDBJ databases">
        <authorList>
            <person name="Wibberg D."/>
        </authorList>
    </citation>
    <scope>NUCLEOTIDE SEQUENCE [LARGE SCALE GENOMIC DNA]</scope>
</reference>
<dbReference type="InterPro" id="IPR010827">
    <property type="entry name" value="BamA/TamA_POTRA"/>
</dbReference>
<evidence type="ECO:0000256" key="3">
    <source>
        <dbReference type="ARBA" id="ARBA00022692"/>
    </source>
</evidence>
<gene>
    <name evidence="8" type="ORF">KARMA_3491</name>
</gene>
<dbReference type="EMBL" id="FMJB01000064">
    <property type="protein sequence ID" value="SCM69254.1"/>
    <property type="molecule type" value="Genomic_DNA"/>
</dbReference>
<keyword evidence="3" id="KW-0812">Transmembrane</keyword>
<feature type="domain" description="POTRA" evidence="7">
    <location>
        <begin position="201"/>
        <end position="273"/>
    </location>
</feature>
<evidence type="ECO:0000259" key="7">
    <source>
        <dbReference type="Pfam" id="PF07244"/>
    </source>
</evidence>
<keyword evidence="4" id="KW-0472">Membrane</keyword>
<keyword evidence="9" id="KW-1185">Reference proteome</keyword>
<feature type="domain" description="Bacterial surface antigen (D15)" evidence="6">
    <location>
        <begin position="301"/>
        <end position="592"/>
    </location>
</feature>
<dbReference type="InterPro" id="IPR039910">
    <property type="entry name" value="D15-like"/>
</dbReference>
<proteinExistence type="predicted"/>
<evidence type="ECO:0000313" key="8">
    <source>
        <dbReference type="EMBL" id="SCM69254.1"/>
    </source>
</evidence>
<feature type="chain" id="PRO_5012725256" description="Bacterial surface antigen (D15) domain-containing protein" evidence="5">
    <location>
        <begin position="22"/>
        <end position="592"/>
    </location>
</feature>
<evidence type="ECO:0000256" key="2">
    <source>
        <dbReference type="ARBA" id="ARBA00022452"/>
    </source>
</evidence>
<dbReference type="GO" id="GO:0019867">
    <property type="term" value="C:outer membrane"/>
    <property type="evidence" value="ECO:0007669"/>
    <property type="project" value="InterPro"/>
</dbReference>
<dbReference type="PANTHER" id="PTHR12815:SF18">
    <property type="entry name" value="SORTING AND ASSEMBLY MACHINERY COMPONENT 50 HOMOLOG"/>
    <property type="match status" value="1"/>
</dbReference>
<feature type="signal peptide" evidence="5">
    <location>
        <begin position="1"/>
        <end position="21"/>
    </location>
</feature>
<dbReference type="Pfam" id="PF07244">
    <property type="entry name" value="POTRA"/>
    <property type="match status" value="1"/>
</dbReference>
<sequence length="592" mass="63987">MDRLFRSVFSSAVLTALFTTAAWPAIDIDLSVSGGDDALEDRLRTASRLYAANETEDVTAQDYAAAALAEYNTIVGVLYEEGYYGPNVSVRLDGNEASQLNPFRLPAEFQSAQITVETGPRFVFREAEVGPLPDGTEPPAEFARGQDARLDVIRSTGQDAVDAWREVGYAKADLTGQRIVADHPAEALDVSLGITTGPQLRFGRLAVENNRNVREERIRAIAGLPRGEIYDPALVADASTRLRNTGAFSAVAMREADEIRDGDTLDFTVNVVEAKPRRFGFGAELISDEGVTLSSFWMHRNILGGAEKLRFDVEVAGIGGTTGGEDVNLTTRFERPATFDPRNILFVQTALERMNEPEYNSDQFRTDVGILRRASDDLTVQYGVAFRRATIEDSDGETSYSQLLFPVSATYDKREGGSNAVGGYYLSGEVMPFYGLNDSPEGIRSTFDARTYFSATETTVFALRGQLGFIEGAKAEDVPADFQFYSGGGGTVRGQNYQSLGYSDGGGASFLGASLELRQGITDAISAVGFVDYGFVGGELGLDTEGEDHAGAGIGVRYNTPIGPLRLDVATPMSGDDIGREYEIYIGIGQAF</sequence>
<evidence type="ECO:0000256" key="1">
    <source>
        <dbReference type="ARBA" id="ARBA00004370"/>
    </source>
</evidence>
<dbReference type="Gene3D" id="2.40.160.50">
    <property type="entry name" value="membrane protein fhac: a member of the omp85/tpsb transporter family"/>
    <property type="match status" value="1"/>
</dbReference>